<accession>A0A6C0M2R3</accession>
<dbReference type="InterPro" id="IPR011042">
    <property type="entry name" value="6-blade_b-propeller_TolB-like"/>
</dbReference>
<name>A0A6C0M2R3_9ZZZZ</name>
<dbReference type="Gene3D" id="2.120.10.30">
    <property type="entry name" value="TolB, C-terminal domain"/>
    <property type="match status" value="1"/>
</dbReference>
<evidence type="ECO:0000313" key="2">
    <source>
        <dbReference type="EMBL" id="QHU36608.1"/>
    </source>
</evidence>
<protein>
    <submittedName>
        <fullName evidence="2">Uncharacterized protein</fullName>
    </submittedName>
</protein>
<feature type="compositionally biased region" description="Basic residues" evidence="1">
    <location>
        <begin position="615"/>
        <end position="640"/>
    </location>
</feature>
<proteinExistence type="predicted"/>
<sequence length="640" mass="71539">MPERIAFLAGARLANFVNEDGSIYVMSPTGPIKRLSPDGILTDFAGVPNPVNGEAIDGPLATARFQNPQAMTRGPDDNERTLYVADGNSIRVIKNGQVTTLAGHVINFDDDDDDYGVIIDANDIWNKPGKGLFFWDEDRLRSVTLDGKVTTIARPPKYDDPPDVATKYFKYCNLHIPNAVFDSLGNQYYSKKWALARSGRACNEDPEFHGYIKMTITNGEETCIKGPDANTFTYDFRDKILYFSDDTGVWREGGRTPRLWQGFARAEIDFFNGVMAVLPPAPNPDVPDTFDPNRANFSFCPVCLGYATRESGCMYMHHVCPASKRHPELYGEYANPVDGQIEWCTVCGRICKGHGHILRNMPEDRATGRVPYPPGVVVDFFGNDCFPYGGGGATEKFVRMEQMAKAACEAIESVGRDTEDSVRKTMIEKIWRGVKPLDDPALYQAATARMAHPIEVPCELPAVIAQPARAAVHVRRPADEAAMTPTKHVAPDNRCAVELNEPQHEGKPVYQFHHKQPDGTIWNHENEYICAEDLQAYIVQQNSDVFTGLCPLNDHCKARLYPEEIEDIIEASVWKRYQEKFDEHFAEPAAMAGGGRSSGIFYKIDPSEIGCLLPPKKKAGRRTYRKKQKKTRGKSRARKV</sequence>
<evidence type="ECO:0000256" key="1">
    <source>
        <dbReference type="SAM" id="MobiDB-lite"/>
    </source>
</evidence>
<organism evidence="2">
    <name type="scientific">viral metagenome</name>
    <dbReference type="NCBI Taxonomy" id="1070528"/>
    <lineage>
        <taxon>unclassified sequences</taxon>
        <taxon>metagenomes</taxon>
        <taxon>organismal metagenomes</taxon>
    </lineage>
</organism>
<dbReference type="AlphaFoldDB" id="A0A6C0M2R3"/>
<feature type="region of interest" description="Disordered" evidence="1">
    <location>
        <begin position="613"/>
        <end position="640"/>
    </location>
</feature>
<dbReference type="EMBL" id="MN740641">
    <property type="protein sequence ID" value="QHU36608.1"/>
    <property type="molecule type" value="Genomic_DNA"/>
</dbReference>
<reference evidence="2" key="1">
    <citation type="journal article" date="2020" name="Nature">
        <title>Giant virus diversity and host interactions through global metagenomics.</title>
        <authorList>
            <person name="Schulz F."/>
            <person name="Roux S."/>
            <person name="Paez-Espino D."/>
            <person name="Jungbluth S."/>
            <person name="Walsh D.A."/>
            <person name="Denef V.J."/>
            <person name="McMahon K.D."/>
            <person name="Konstantinidis K.T."/>
            <person name="Eloe-Fadrosh E.A."/>
            <person name="Kyrpides N.C."/>
            <person name="Woyke T."/>
        </authorList>
    </citation>
    <scope>NUCLEOTIDE SEQUENCE</scope>
    <source>
        <strain evidence="2">GVMAG-S-1035231-58</strain>
    </source>
</reference>